<evidence type="ECO:0000313" key="1">
    <source>
        <dbReference type="RefSeq" id="XP_016513060.1"/>
    </source>
</evidence>
<dbReference type="AlphaFoldDB" id="A0A1S4DI33"/>
<evidence type="ECO:0008006" key="2">
    <source>
        <dbReference type="Google" id="ProtNLM"/>
    </source>
</evidence>
<dbReference type="OrthoDB" id="1750433at2759"/>
<reference evidence="1" key="1">
    <citation type="submission" date="2025-08" db="UniProtKB">
        <authorList>
            <consortium name="RefSeq"/>
        </authorList>
    </citation>
    <scope>IDENTIFICATION</scope>
</reference>
<dbReference type="PaxDb" id="4097-A0A1S4DI33"/>
<sequence>MDLGKLGRRKLLQKLRRQKTSLRWAAEGDFNTKFFHSSVNKLLSTLMNKLPENADFRLYTVDKPSPVITHLSYVDDTILFTSGDLESIRLMMLNLKIYEETFGQFINKEKSSFLVAPKALQNFIEEIKMMMIGFQHKHFPMTYLGATIYVGGKKVCYFNDMITKVTNRVQGWNNKLVSAGGRAILVKSILYSLSMHIMAAVDPPKSTLNHIEKVISNFFGESLKAN</sequence>
<dbReference type="OMA" id="MHCISST"/>
<accession>A0A1S4DI33</accession>
<organism evidence="1">
    <name type="scientific">Nicotiana tabacum</name>
    <name type="common">Common tobacco</name>
    <dbReference type="NCBI Taxonomy" id="4097"/>
    <lineage>
        <taxon>Eukaryota</taxon>
        <taxon>Viridiplantae</taxon>
        <taxon>Streptophyta</taxon>
        <taxon>Embryophyta</taxon>
        <taxon>Tracheophyta</taxon>
        <taxon>Spermatophyta</taxon>
        <taxon>Magnoliopsida</taxon>
        <taxon>eudicotyledons</taxon>
        <taxon>Gunneridae</taxon>
        <taxon>Pentapetalae</taxon>
        <taxon>asterids</taxon>
        <taxon>lamiids</taxon>
        <taxon>Solanales</taxon>
        <taxon>Solanaceae</taxon>
        <taxon>Nicotianoideae</taxon>
        <taxon>Nicotianeae</taxon>
        <taxon>Nicotiana</taxon>
    </lineage>
</organism>
<proteinExistence type="predicted"/>
<gene>
    <name evidence="1" type="primary">LOC107830090</name>
</gene>
<dbReference type="PANTHER" id="PTHR33116:SF82">
    <property type="entry name" value="RNASE H FAMILY PROTEIN"/>
    <property type="match status" value="1"/>
</dbReference>
<dbReference type="KEGG" id="nta:107830090"/>
<name>A0A1S4DI33_TOBAC</name>
<dbReference type="RefSeq" id="XP_016513060.1">
    <property type="nucleotide sequence ID" value="XM_016657574.1"/>
</dbReference>
<protein>
    <recommendedName>
        <fullName evidence="2">Reverse transcriptase domain-containing protein</fullName>
    </recommendedName>
</protein>
<dbReference type="PANTHER" id="PTHR33116">
    <property type="entry name" value="REVERSE TRANSCRIPTASE ZINC-BINDING DOMAIN-CONTAINING PROTEIN-RELATED-RELATED"/>
    <property type="match status" value="1"/>
</dbReference>